<keyword evidence="2" id="KW-1185">Reference proteome</keyword>
<proteinExistence type="predicted"/>
<sequence>MVEANSYQMAIDLLCCHLGIDEQQARIQLGLAPNPQNLQQRIIDTQQSLLGFDSKSSTNYTQTT</sequence>
<gene>
    <name evidence="1" type="ORF">PUN32_05030</name>
</gene>
<dbReference type="Proteomes" id="UP001216189">
    <property type="component" value="Unassembled WGS sequence"/>
</dbReference>
<accession>A0ABT5UY92</accession>
<comment type="caution">
    <text evidence="1">The sequence shown here is derived from an EMBL/GenBank/DDBJ whole genome shotgun (WGS) entry which is preliminary data.</text>
</comment>
<evidence type="ECO:0000313" key="1">
    <source>
        <dbReference type="EMBL" id="MDE1514377.1"/>
    </source>
</evidence>
<dbReference type="EMBL" id="JARBFT010000003">
    <property type="protein sequence ID" value="MDE1514377.1"/>
    <property type="molecule type" value="Genomic_DNA"/>
</dbReference>
<protein>
    <submittedName>
        <fullName evidence="1">Uncharacterized protein</fullName>
    </submittedName>
</protein>
<evidence type="ECO:0000313" key="2">
    <source>
        <dbReference type="Proteomes" id="UP001216189"/>
    </source>
</evidence>
<reference evidence="1 2" key="1">
    <citation type="submission" date="2023-02" db="EMBL/GenBank/DDBJ databases">
        <title>Vibrio intestini sp. nov., a close relative of Vibrio cholerae isolated from the intestine of Healthy Culter dabryi.</title>
        <authorList>
            <person name="Wu N."/>
        </authorList>
    </citation>
    <scope>NUCLEOTIDE SEQUENCE [LARGE SCALE GENOMIC DNA]</scope>
    <source>
        <strain evidence="1 2">DSL-7</strain>
    </source>
</reference>
<dbReference type="RefSeq" id="WP_274722064.1">
    <property type="nucleotide sequence ID" value="NZ_JARBFT010000003.1"/>
</dbReference>
<organism evidence="1 2">
    <name type="scientific">Vibrio chanodichtyis</name>
    <dbReference type="NCBI Taxonomy" id="3027932"/>
    <lineage>
        <taxon>Bacteria</taxon>
        <taxon>Pseudomonadati</taxon>
        <taxon>Pseudomonadota</taxon>
        <taxon>Gammaproteobacteria</taxon>
        <taxon>Vibrionales</taxon>
        <taxon>Vibrionaceae</taxon>
        <taxon>Vibrio</taxon>
    </lineage>
</organism>
<name>A0ABT5UY92_9VIBR</name>